<feature type="coiled-coil region" evidence="1">
    <location>
        <begin position="440"/>
        <end position="467"/>
    </location>
</feature>
<dbReference type="Proteomes" id="UP000027138">
    <property type="component" value="Unassembled WGS sequence"/>
</dbReference>
<dbReference type="InterPro" id="IPR044694">
    <property type="entry name" value="NUP214"/>
</dbReference>
<evidence type="ECO:0008006" key="5">
    <source>
        <dbReference type="Google" id="ProtNLM"/>
    </source>
</evidence>
<feature type="region of interest" description="Disordered" evidence="2">
    <location>
        <begin position="496"/>
        <end position="546"/>
    </location>
</feature>
<proteinExistence type="predicted"/>
<gene>
    <name evidence="3" type="ORF">JCGZ_16196</name>
</gene>
<evidence type="ECO:0000313" key="3">
    <source>
        <dbReference type="EMBL" id="KDP30631.1"/>
    </source>
</evidence>
<evidence type="ECO:0000313" key="4">
    <source>
        <dbReference type="Proteomes" id="UP000027138"/>
    </source>
</evidence>
<reference evidence="3 4" key="1">
    <citation type="journal article" date="2014" name="PLoS ONE">
        <title>Global Analysis of Gene Expression Profiles in Physic Nut (Jatropha curcas L.) Seedlings Exposed to Salt Stress.</title>
        <authorList>
            <person name="Zhang L."/>
            <person name="Zhang C."/>
            <person name="Wu P."/>
            <person name="Chen Y."/>
            <person name="Li M."/>
            <person name="Jiang H."/>
            <person name="Wu G."/>
        </authorList>
    </citation>
    <scope>NUCLEOTIDE SEQUENCE [LARGE SCALE GENOMIC DNA]</scope>
    <source>
        <strain evidence="4">cv. GZQX0401</strain>
        <tissue evidence="3">Young leaves</tissue>
    </source>
</reference>
<sequence>MPFGKTQDSVSLLVTQQITHKDTISKEQDVQPLVHLKPSTADEQKVLTKLPQATDAQQAQLFGQSSLKNLPLAGPNYFSKNSSKAETQKITEIRSGPASSETATSVSNLANGKDLERSIDLHNSTVAINSSGLQGAPSQSWSGAKVIFSGSSESRSPFLPSTLIQGNKSDNTHISADTGSVPVDLAGKRFYLKDTIGGSPSTNFSVRPTQIVGQKAIMKTETIDSLPSIRNAHLTSQETFALGRSANQRPYSSKDAHKVPSLLNTEPHLSRQFGNIKEMAKELDILLECIEGPGGFQDATLSHKHSVEALEERMQTLSKKCRMWKNMMDDQLGEIEHLLDKTVQVLARKIYMEGIVKQASDSCYWELWNRQKLSSELELKRRHILKLNQVLTNQLIELERHFNNLELHKFGENGGVLTGRRVSQSRHGSSRQIQSLHSLYNTTNSQLAAAEQLSESLSRQMAVLSVESPIKTRNVKKELFETIGIPYEPNFCSPDATSIGDSPSLKKNLLSPGSAATRRRQSSAMKSSDSETARRRRDSLGQSWASFEPSKTTVKRVLLQESEKTSLNKLSFMDRQHLGPSVLDSSSAVSHPTNLTSPSTFMYPSGNKGTQYVFPKQAFDSGTAPSKLLNNSLRPPMLQSDNALLPSISASQARPMTGQNLAKESSNITAHKSTGRVSSVGNSDSRLINENHSIQQSETSLLKKSSVSMELAAETPALTKKPSEILSYNMKGTVDTSSMTETLNHVPTSTKGFDTSFSLLNTADVPSHPGKVVQFNAAASKTQPSEKTPLSQAFSTSLSVSSMSLSFSSPVMTPSASIAPAASSSSSTTSLSNATPIGKPFVSSKDNIDANQKVSLTSQSSVSSVFPSGSLSFQASKSLSPLHTAAPVSESYKMELRSGTGKISPPVNPTHSPSVSESLKTEVQLPTSDTSLSIIPAPPPPTSESPKPGLQSPAEKTSPSANQTSPLTLESLKTQLQPSKDKLSSRTEVDTGKAAPLAQPEPPAFSLKLDPPVSSARTTEMVTQLESGSQSSLNMAGAAYSIPQNVQPKQPSDVQNLFGAALASDSATSGKNANLEITVTEEDEMEEEAPETSCINEISLGGIGGLGLGSNPSSTAARTNPFGVSFGSNIGTTGASSSFTMTVPSGELFRPASFNFSNFSPQPSQPSPPANLGAFSGGFGATATSQAPAPRGFGQPSQIGAGQAALGSVLGSFGQSRQIGSGFPGGFASTSSMGGLSSAATGGGFAHVAPTGGGFAGLASGGGGFANLASGGGGFAGMASTGGGFGGLGSAGGGFPAAAPGGGGGGFAGAASSGGGGFGAFNSQQQGAGGFSAFGGNAGATGKPPELFTQMRK</sequence>
<name>A0A067K335_JATCU</name>
<organism evidence="3 4">
    <name type="scientific">Jatropha curcas</name>
    <name type="common">Barbados nut</name>
    <dbReference type="NCBI Taxonomy" id="180498"/>
    <lineage>
        <taxon>Eukaryota</taxon>
        <taxon>Viridiplantae</taxon>
        <taxon>Streptophyta</taxon>
        <taxon>Embryophyta</taxon>
        <taxon>Tracheophyta</taxon>
        <taxon>Spermatophyta</taxon>
        <taxon>Magnoliopsida</taxon>
        <taxon>eudicotyledons</taxon>
        <taxon>Gunneridae</taxon>
        <taxon>Pentapetalae</taxon>
        <taxon>rosids</taxon>
        <taxon>fabids</taxon>
        <taxon>Malpighiales</taxon>
        <taxon>Euphorbiaceae</taxon>
        <taxon>Crotonoideae</taxon>
        <taxon>Jatropheae</taxon>
        <taxon>Jatropha</taxon>
    </lineage>
</organism>
<evidence type="ECO:0000256" key="1">
    <source>
        <dbReference type="SAM" id="Coils"/>
    </source>
</evidence>
<feature type="region of interest" description="Disordered" evidence="2">
    <location>
        <begin position="664"/>
        <end position="684"/>
    </location>
</feature>
<feature type="region of interest" description="Disordered" evidence="2">
    <location>
        <begin position="1332"/>
        <end position="1353"/>
    </location>
</feature>
<dbReference type="PANTHER" id="PTHR34418">
    <property type="entry name" value="NUCLEAR PORE COMPLEX PROTEIN NUP214 ISOFORM X1"/>
    <property type="match status" value="1"/>
</dbReference>
<keyword evidence="4" id="KW-1185">Reference proteome</keyword>
<feature type="compositionally biased region" description="Polar residues" evidence="2">
    <location>
        <begin position="909"/>
        <end position="918"/>
    </location>
</feature>
<dbReference type="EMBL" id="KK914656">
    <property type="protein sequence ID" value="KDP30631.1"/>
    <property type="molecule type" value="Genomic_DNA"/>
</dbReference>
<accession>A0A067K335</accession>
<dbReference type="GO" id="GO:0017056">
    <property type="term" value="F:structural constituent of nuclear pore"/>
    <property type="evidence" value="ECO:0007669"/>
    <property type="project" value="InterPro"/>
</dbReference>
<dbReference type="PANTHER" id="PTHR34418:SF3">
    <property type="entry name" value="NUCLEAR PORE COMPLEX PROTEIN NUP214"/>
    <property type="match status" value="1"/>
</dbReference>
<protein>
    <recommendedName>
        <fullName evidence="5">Nuclear pore complex protein NUP214</fullName>
    </recommendedName>
</protein>
<feature type="region of interest" description="Disordered" evidence="2">
    <location>
        <begin position="896"/>
        <end position="1018"/>
    </location>
</feature>
<dbReference type="STRING" id="180498.A0A067K335"/>
<dbReference type="GO" id="GO:0006405">
    <property type="term" value="P:RNA export from nucleus"/>
    <property type="evidence" value="ECO:0007669"/>
    <property type="project" value="InterPro"/>
</dbReference>
<feature type="region of interest" description="Disordered" evidence="2">
    <location>
        <begin position="78"/>
        <end position="109"/>
    </location>
</feature>
<keyword evidence="1" id="KW-0175">Coiled coil</keyword>
<evidence type="ECO:0000256" key="2">
    <source>
        <dbReference type="SAM" id="MobiDB-lite"/>
    </source>
</evidence>
<feature type="compositionally biased region" description="Basic and acidic residues" evidence="2">
    <location>
        <begin position="979"/>
        <end position="991"/>
    </location>
</feature>
<dbReference type="OrthoDB" id="248320at2759"/>
<feature type="compositionally biased region" description="Polar residues" evidence="2">
    <location>
        <begin position="954"/>
        <end position="978"/>
    </location>
</feature>
<feature type="region of interest" description="Disordered" evidence="2">
    <location>
        <begin position="1156"/>
        <end position="1198"/>
    </location>
</feature>
<feature type="compositionally biased region" description="Polar residues" evidence="2">
    <location>
        <begin position="97"/>
        <end position="109"/>
    </location>
</feature>